<proteinExistence type="predicted"/>
<dbReference type="AlphaFoldDB" id="M9RR75"/>
<dbReference type="OrthoDB" id="6399948at2"/>
<evidence type="ECO:0000313" key="2">
    <source>
        <dbReference type="EMBL" id="AGI74238.1"/>
    </source>
</evidence>
<accession>M9RR75</accession>
<feature type="domain" description="DUF6398" evidence="1">
    <location>
        <begin position="20"/>
        <end position="124"/>
    </location>
</feature>
<keyword evidence="3" id="KW-1185">Reference proteome</keyword>
<name>M9RR75_9RHOB</name>
<dbReference type="HOGENOM" id="CLU_127462_1_0_5"/>
<dbReference type="KEGG" id="oar:OA238_c43440"/>
<dbReference type="RefSeq" id="WP_015497196.1">
    <property type="nucleotide sequence ID" value="NC_020908.1"/>
</dbReference>
<evidence type="ECO:0000259" key="1">
    <source>
        <dbReference type="Pfam" id="PF19935"/>
    </source>
</evidence>
<evidence type="ECO:0000313" key="3">
    <source>
        <dbReference type="Proteomes" id="UP000004688"/>
    </source>
</evidence>
<organism evidence="2 3">
    <name type="scientific">Octadecabacter arcticus 238</name>
    <dbReference type="NCBI Taxonomy" id="391616"/>
    <lineage>
        <taxon>Bacteria</taxon>
        <taxon>Pseudomonadati</taxon>
        <taxon>Pseudomonadota</taxon>
        <taxon>Alphaproteobacteria</taxon>
        <taxon>Rhodobacterales</taxon>
        <taxon>Roseobacteraceae</taxon>
        <taxon>Octadecabacter</taxon>
    </lineage>
</organism>
<sequence length="167" mass="18533">MVVKKSTNVPKAFEDDYASMIAITDDFCEKHLNHEYLGLARYAVAGLYRKRPTPLASGKSQTWACAILYALGQVNYLSDKSTSPYMAMADLSGLFGIASSTAGNKAKTVREALKMHQLVHDWMLPSLVAENDTVWLISFNGLIVDARELPLEVQEEAYARGLIPYIE</sequence>
<dbReference type="Pfam" id="PF19935">
    <property type="entry name" value="DUF6398"/>
    <property type="match status" value="1"/>
</dbReference>
<protein>
    <recommendedName>
        <fullName evidence="1">DUF6398 domain-containing protein</fullName>
    </recommendedName>
</protein>
<reference evidence="2 3" key="1">
    <citation type="journal article" date="2013" name="PLoS ONE">
        <title>Poles Apart: Arctic and Antarctic Octadecabacter strains Share High Genome Plasticity and a New Type of Xanthorhodopsin.</title>
        <authorList>
            <person name="Vollmers J."/>
            <person name="Voget S."/>
            <person name="Dietrich S."/>
            <person name="Gollnow K."/>
            <person name="Smits M."/>
            <person name="Meyer K."/>
            <person name="Brinkhoff T."/>
            <person name="Simon M."/>
            <person name="Daniel R."/>
        </authorList>
    </citation>
    <scope>NUCLEOTIDE SEQUENCE [LARGE SCALE GENOMIC DNA]</scope>
    <source>
        <strain evidence="2 3">238</strain>
    </source>
</reference>
<dbReference type="Proteomes" id="UP000004688">
    <property type="component" value="Chromosome"/>
</dbReference>
<dbReference type="eggNOG" id="ENOG502ZASW">
    <property type="taxonomic scope" value="Bacteria"/>
</dbReference>
<dbReference type="EMBL" id="CP003742">
    <property type="protein sequence ID" value="AGI74238.1"/>
    <property type="molecule type" value="Genomic_DNA"/>
</dbReference>
<dbReference type="InterPro" id="IPR045651">
    <property type="entry name" value="DUF6398"/>
</dbReference>
<gene>
    <name evidence="2" type="ORF">OA238_c43440</name>
</gene>